<dbReference type="SUPFAM" id="SSF52374">
    <property type="entry name" value="Nucleotidylyl transferase"/>
    <property type="match status" value="1"/>
</dbReference>
<sequence length="118" mass="13507">MRNVTIVMNLTVYIVLRLAFSLLLKIHYFSVDPFNMYIDDIATATKPHLDTKHVQIGTKASCQEGNSRLFIAQCNMAEMRVDQLRSTIIGDMLARMLEFSIVDVLRRNHVSDLGSQIY</sequence>
<dbReference type="InterPro" id="IPR001278">
    <property type="entry name" value="Arg-tRNA-ligase"/>
</dbReference>
<reference evidence="4" key="2">
    <citation type="submission" date="2022-01" db="EMBL/GenBank/DDBJ databases">
        <authorList>
            <person name="Yamashiro T."/>
            <person name="Shiraishi A."/>
            <person name="Satake H."/>
            <person name="Nakayama K."/>
        </authorList>
    </citation>
    <scope>NUCLEOTIDE SEQUENCE</scope>
</reference>
<dbReference type="PRINTS" id="PR01038">
    <property type="entry name" value="TRNASYNTHARG"/>
</dbReference>
<keyword evidence="2" id="KW-0472">Membrane</keyword>
<keyword evidence="2" id="KW-1133">Transmembrane helix</keyword>
<feature type="transmembrane region" description="Helical" evidence="2">
    <location>
        <begin position="6"/>
        <end position="26"/>
    </location>
</feature>
<dbReference type="PANTHER" id="PTHR11956:SF5">
    <property type="entry name" value="ARGININE--TRNA LIGASE, CYTOPLASMIC"/>
    <property type="match status" value="1"/>
</dbReference>
<dbReference type="PANTHER" id="PTHR11956">
    <property type="entry name" value="ARGINYL-TRNA SYNTHETASE"/>
    <property type="match status" value="1"/>
</dbReference>
<evidence type="ECO:0000313" key="4">
    <source>
        <dbReference type="EMBL" id="GJT17666.1"/>
    </source>
</evidence>
<dbReference type="Gene3D" id="3.40.50.620">
    <property type="entry name" value="HUPs"/>
    <property type="match status" value="1"/>
</dbReference>
<evidence type="ECO:0000313" key="5">
    <source>
        <dbReference type="Proteomes" id="UP001151760"/>
    </source>
</evidence>
<protein>
    <submittedName>
        <fullName evidence="4">Arginine--tRNA ligase, chloroplastic/mitochondrial-like protein isoform X2</fullName>
    </submittedName>
</protein>
<keyword evidence="1" id="KW-0030">Aminoacyl-tRNA synthetase</keyword>
<keyword evidence="2" id="KW-0812">Transmembrane</keyword>
<evidence type="ECO:0000259" key="3">
    <source>
        <dbReference type="Pfam" id="PF00750"/>
    </source>
</evidence>
<keyword evidence="1" id="KW-0547">Nucleotide-binding</keyword>
<comment type="similarity">
    <text evidence="1">Belongs to the class-I aminoacyl-tRNA synthetase family.</text>
</comment>
<evidence type="ECO:0000256" key="1">
    <source>
        <dbReference type="RuleBase" id="RU363038"/>
    </source>
</evidence>
<comment type="caution">
    <text evidence="4">The sequence shown here is derived from an EMBL/GenBank/DDBJ whole genome shotgun (WGS) entry which is preliminary data.</text>
</comment>
<gene>
    <name evidence="4" type="ORF">Tco_0876372</name>
</gene>
<reference evidence="4" key="1">
    <citation type="journal article" date="2022" name="Int. J. Mol. Sci.">
        <title>Draft Genome of Tanacetum Coccineum: Genomic Comparison of Closely Related Tanacetum-Family Plants.</title>
        <authorList>
            <person name="Yamashiro T."/>
            <person name="Shiraishi A."/>
            <person name="Nakayama K."/>
            <person name="Satake H."/>
        </authorList>
    </citation>
    <scope>NUCLEOTIDE SEQUENCE</scope>
</reference>
<keyword evidence="1" id="KW-0436">Ligase</keyword>
<dbReference type="Proteomes" id="UP001151760">
    <property type="component" value="Unassembled WGS sequence"/>
</dbReference>
<proteinExistence type="inferred from homology"/>
<dbReference type="Pfam" id="PF00750">
    <property type="entry name" value="tRNA-synt_1d"/>
    <property type="match status" value="1"/>
</dbReference>
<keyword evidence="1" id="KW-0648">Protein biosynthesis</keyword>
<keyword evidence="1" id="KW-0067">ATP-binding</keyword>
<dbReference type="InterPro" id="IPR014729">
    <property type="entry name" value="Rossmann-like_a/b/a_fold"/>
</dbReference>
<evidence type="ECO:0000256" key="2">
    <source>
        <dbReference type="SAM" id="Phobius"/>
    </source>
</evidence>
<feature type="domain" description="Arginyl-tRNA synthetase catalytic core" evidence="3">
    <location>
        <begin position="76"/>
        <end position="116"/>
    </location>
</feature>
<dbReference type="InterPro" id="IPR035684">
    <property type="entry name" value="ArgRS_core"/>
</dbReference>
<keyword evidence="5" id="KW-1185">Reference proteome</keyword>
<organism evidence="4 5">
    <name type="scientific">Tanacetum coccineum</name>
    <dbReference type="NCBI Taxonomy" id="301880"/>
    <lineage>
        <taxon>Eukaryota</taxon>
        <taxon>Viridiplantae</taxon>
        <taxon>Streptophyta</taxon>
        <taxon>Embryophyta</taxon>
        <taxon>Tracheophyta</taxon>
        <taxon>Spermatophyta</taxon>
        <taxon>Magnoliopsida</taxon>
        <taxon>eudicotyledons</taxon>
        <taxon>Gunneridae</taxon>
        <taxon>Pentapetalae</taxon>
        <taxon>asterids</taxon>
        <taxon>campanulids</taxon>
        <taxon>Asterales</taxon>
        <taxon>Asteraceae</taxon>
        <taxon>Asteroideae</taxon>
        <taxon>Anthemideae</taxon>
        <taxon>Anthemidinae</taxon>
        <taxon>Tanacetum</taxon>
    </lineage>
</organism>
<accession>A0ABQ5BSB7</accession>
<dbReference type="EMBL" id="BQNB010013577">
    <property type="protein sequence ID" value="GJT17666.1"/>
    <property type="molecule type" value="Genomic_DNA"/>
</dbReference>
<name>A0ABQ5BSB7_9ASTR</name>